<protein>
    <submittedName>
        <fullName evidence="1">Uncharacterized protein</fullName>
    </submittedName>
</protein>
<gene>
    <name evidence="1" type="ORF">GGR04_001409</name>
</gene>
<keyword evidence="2" id="KW-1185">Reference proteome</keyword>
<evidence type="ECO:0000313" key="1">
    <source>
        <dbReference type="EMBL" id="MBB3997573.1"/>
    </source>
</evidence>
<comment type="caution">
    <text evidence="1">The sequence shown here is derived from an EMBL/GenBank/DDBJ whole genome shotgun (WGS) entry which is preliminary data.</text>
</comment>
<sequence>MPRRIAVVGNAPGLGPHAGAIDTADWVIRFNNAAGFGAEAGRRVTHLCLLNFGGQAAEWLEDPGFIRRPVVQAAGGFVLPIHPGPEALADPLPVATRRRAPGDHDWTPELAAALAPLARPVWLMPGEWEEDCRRLLAAGGAPARDGAASADRDEGDASPAPSSGFLVVRRLVEAPELQDVAIDCYGFGFAGWEGHAWDAERRWFEDRAAEGRLRLHVPDGASAEARCLESA</sequence>
<name>A0A7W6EG14_9HYPH</name>
<reference evidence="1 2" key="1">
    <citation type="submission" date="2020-08" db="EMBL/GenBank/DDBJ databases">
        <title>Genomic Encyclopedia of Type Strains, Phase IV (KMG-IV): sequencing the most valuable type-strain genomes for metagenomic binning, comparative biology and taxonomic classification.</title>
        <authorList>
            <person name="Goeker M."/>
        </authorList>
    </citation>
    <scope>NUCLEOTIDE SEQUENCE [LARGE SCALE GENOMIC DNA]</scope>
    <source>
        <strain evidence="1 2">DSM 102238</strain>
    </source>
</reference>
<dbReference type="InterPro" id="IPR038578">
    <property type="entry name" value="GT29-like_sf"/>
</dbReference>
<dbReference type="Gene3D" id="3.90.1480.20">
    <property type="entry name" value="Glycosyl transferase family 29"/>
    <property type="match status" value="1"/>
</dbReference>
<accession>A0A7W6EG14</accession>
<dbReference type="EMBL" id="JACIEK010000002">
    <property type="protein sequence ID" value="MBB3997573.1"/>
    <property type="molecule type" value="Genomic_DNA"/>
</dbReference>
<evidence type="ECO:0000313" key="2">
    <source>
        <dbReference type="Proteomes" id="UP000542776"/>
    </source>
</evidence>
<proteinExistence type="predicted"/>
<dbReference type="AlphaFoldDB" id="A0A7W6EG14"/>
<dbReference type="Proteomes" id="UP000542776">
    <property type="component" value="Unassembled WGS sequence"/>
</dbReference>
<organism evidence="1 2">
    <name type="scientific">Aureimonas pseudogalii</name>
    <dbReference type="NCBI Taxonomy" id="1744844"/>
    <lineage>
        <taxon>Bacteria</taxon>
        <taxon>Pseudomonadati</taxon>
        <taxon>Pseudomonadota</taxon>
        <taxon>Alphaproteobacteria</taxon>
        <taxon>Hyphomicrobiales</taxon>
        <taxon>Aurantimonadaceae</taxon>
        <taxon>Aureimonas</taxon>
    </lineage>
</organism>